<evidence type="ECO:0000259" key="4">
    <source>
        <dbReference type="PROSITE" id="PS50011"/>
    </source>
</evidence>
<reference evidence="5 6" key="1">
    <citation type="journal article" date="2010" name="Nature">
        <title>Genome sequence of the palaeopolyploid soybean.</title>
        <authorList>
            <person name="Schmutz J."/>
            <person name="Cannon S.B."/>
            <person name="Schlueter J."/>
            <person name="Ma J."/>
            <person name="Mitros T."/>
            <person name="Nelson W."/>
            <person name="Hyten D.L."/>
            <person name="Song Q."/>
            <person name="Thelen J.J."/>
            <person name="Cheng J."/>
            <person name="Xu D."/>
            <person name="Hellsten U."/>
            <person name="May G.D."/>
            <person name="Yu Y."/>
            <person name="Sakurai T."/>
            <person name="Umezawa T."/>
            <person name="Bhattacharyya M.K."/>
            <person name="Sandhu D."/>
            <person name="Valliyodan B."/>
            <person name="Lindquist E."/>
            <person name="Peto M."/>
            <person name="Grant D."/>
            <person name="Shu S."/>
            <person name="Goodstein D."/>
            <person name="Barry K."/>
            <person name="Futrell-Griggs M."/>
            <person name="Abernathy B."/>
            <person name="Du J."/>
            <person name="Tian Z."/>
            <person name="Zhu L."/>
            <person name="Gill N."/>
            <person name="Joshi T."/>
            <person name="Libault M."/>
            <person name="Sethuraman A."/>
            <person name="Zhang X.-C."/>
            <person name="Shinozaki K."/>
            <person name="Nguyen H.T."/>
            <person name="Wing R.A."/>
            <person name="Cregan P."/>
            <person name="Specht J."/>
            <person name="Grimwood J."/>
            <person name="Rokhsar D."/>
            <person name="Stacey G."/>
            <person name="Shoemaker R.C."/>
            <person name="Jackson S.A."/>
        </authorList>
    </citation>
    <scope>NUCLEOTIDE SEQUENCE</scope>
    <source>
        <strain evidence="6">cv. Williams 82</strain>
        <tissue evidence="5">Callus</tissue>
    </source>
</reference>
<dbReference type="InterPro" id="IPR011009">
    <property type="entry name" value="Kinase-like_dom_sf"/>
</dbReference>
<dbReference type="PROSITE" id="PS50011">
    <property type="entry name" value="PROTEIN_KINASE_DOM"/>
    <property type="match status" value="1"/>
</dbReference>
<dbReference type="PaxDb" id="3847-GLYMA19G02340.2"/>
<dbReference type="EnsemblPlants" id="KRG93493">
    <property type="protein sequence ID" value="KRG93493"/>
    <property type="gene ID" value="GLYMA_19G019800"/>
</dbReference>
<dbReference type="AlphaFoldDB" id="A0A0R0EI27"/>
<dbReference type="PANTHER" id="PTHR45647:SF76">
    <property type="entry name" value="PROTEIN KINASE DOMAIN-CONTAINING PROTEIN"/>
    <property type="match status" value="1"/>
</dbReference>
<dbReference type="Proteomes" id="UP000008827">
    <property type="component" value="Chromosome 19"/>
</dbReference>
<evidence type="ECO:0000313" key="6">
    <source>
        <dbReference type="EnsemblPlants" id="KRG93493"/>
    </source>
</evidence>
<dbReference type="EC" id="2.3.2.27" evidence="2"/>
<dbReference type="Gene3D" id="3.30.200.20">
    <property type="entry name" value="Phosphorylase Kinase, domain 1"/>
    <property type="match status" value="1"/>
</dbReference>
<gene>
    <name evidence="5" type="ORF">GLYMA_19G019800</name>
</gene>
<dbReference type="Pfam" id="PF00069">
    <property type="entry name" value="Pkinase"/>
    <property type="match status" value="1"/>
</dbReference>
<dbReference type="PANTHER" id="PTHR45647">
    <property type="entry name" value="OS02G0152300 PROTEIN"/>
    <property type="match status" value="1"/>
</dbReference>
<protein>
    <recommendedName>
        <fullName evidence="2">RING-type E3 ubiquitin transferase</fullName>
        <ecNumber evidence="2">2.3.2.27</ecNumber>
    </recommendedName>
</protein>
<reference evidence="5" key="3">
    <citation type="submission" date="2018-07" db="EMBL/GenBank/DDBJ databases">
        <title>WGS assembly of Glycine max.</title>
        <authorList>
            <person name="Schmutz J."/>
            <person name="Cannon S."/>
            <person name="Schlueter J."/>
            <person name="Ma J."/>
            <person name="Mitros T."/>
            <person name="Nelson W."/>
            <person name="Hyten D."/>
            <person name="Song Q."/>
            <person name="Thelen J."/>
            <person name="Cheng J."/>
            <person name="Xu D."/>
            <person name="Hellsten U."/>
            <person name="May G."/>
            <person name="Yu Y."/>
            <person name="Sakurai T."/>
            <person name="Umezawa T."/>
            <person name="Bhattacharyya M."/>
            <person name="Sandhu D."/>
            <person name="Valliyodan B."/>
            <person name="Lindquist E."/>
            <person name="Peto M."/>
            <person name="Grant D."/>
            <person name="Shu S."/>
            <person name="Goodstein D."/>
            <person name="Barry K."/>
            <person name="Futrell-Griggs M."/>
            <person name="Abernathy B."/>
            <person name="Du J."/>
            <person name="Tian Z."/>
            <person name="Zhu L."/>
            <person name="Gill N."/>
            <person name="Joshi T."/>
            <person name="Libault M."/>
            <person name="Sethuraman A."/>
            <person name="Zhang X."/>
            <person name="Shinozaki K."/>
            <person name="Nguyen H."/>
            <person name="Wing R."/>
            <person name="Cregan P."/>
            <person name="Specht J."/>
            <person name="Grimwood J."/>
            <person name="Rokhsar D."/>
            <person name="Stacey G."/>
            <person name="Shoemaker R."/>
            <person name="Jackson S."/>
        </authorList>
    </citation>
    <scope>NUCLEOTIDE SEQUENCE</scope>
    <source>
        <tissue evidence="5">Callus</tissue>
    </source>
</reference>
<keyword evidence="3" id="KW-0833">Ubl conjugation pathway</keyword>
<organism evidence="5">
    <name type="scientific">Glycine max</name>
    <name type="common">Soybean</name>
    <name type="synonym">Glycine hispida</name>
    <dbReference type="NCBI Taxonomy" id="3847"/>
    <lineage>
        <taxon>Eukaryota</taxon>
        <taxon>Viridiplantae</taxon>
        <taxon>Streptophyta</taxon>
        <taxon>Embryophyta</taxon>
        <taxon>Tracheophyta</taxon>
        <taxon>Spermatophyta</taxon>
        <taxon>Magnoliopsida</taxon>
        <taxon>eudicotyledons</taxon>
        <taxon>Gunneridae</taxon>
        <taxon>Pentapetalae</taxon>
        <taxon>rosids</taxon>
        <taxon>fabids</taxon>
        <taxon>Fabales</taxon>
        <taxon>Fabaceae</taxon>
        <taxon>Papilionoideae</taxon>
        <taxon>50 kb inversion clade</taxon>
        <taxon>NPAAA clade</taxon>
        <taxon>indigoferoid/millettioid clade</taxon>
        <taxon>Phaseoleae</taxon>
        <taxon>Glycine</taxon>
        <taxon>Glycine subgen. Soja</taxon>
    </lineage>
</organism>
<dbReference type="InterPro" id="IPR008271">
    <property type="entry name" value="Ser/Thr_kinase_AS"/>
</dbReference>
<name>A0A0R0EI27_SOYBN</name>
<dbReference type="GO" id="GO:0004672">
    <property type="term" value="F:protein kinase activity"/>
    <property type="evidence" value="ECO:0007669"/>
    <property type="project" value="InterPro"/>
</dbReference>
<dbReference type="EMBL" id="CM000852">
    <property type="protein sequence ID" value="KRG93493.1"/>
    <property type="molecule type" value="Genomic_DNA"/>
</dbReference>
<dbReference type="InParanoid" id="A0A0R0EI27"/>
<evidence type="ECO:0000313" key="5">
    <source>
        <dbReference type="EMBL" id="KRG93493.1"/>
    </source>
</evidence>
<comment type="catalytic activity">
    <reaction evidence="1">
        <text>S-ubiquitinyl-[E2 ubiquitin-conjugating enzyme]-L-cysteine + [acceptor protein]-L-lysine = [E2 ubiquitin-conjugating enzyme]-L-cysteine + N(6)-ubiquitinyl-[acceptor protein]-L-lysine.</text>
        <dbReference type="EC" id="2.3.2.27"/>
    </reaction>
</comment>
<dbReference type="PROSITE" id="PS00108">
    <property type="entry name" value="PROTEIN_KINASE_ST"/>
    <property type="match status" value="1"/>
</dbReference>
<accession>A0A0R0EI27</accession>
<dbReference type="GO" id="GO:0061630">
    <property type="term" value="F:ubiquitin protein ligase activity"/>
    <property type="evidence" value="ECO:0007669"/>
    <property type="project" value="UniProtKB-EC"/>
</dbReference>
<proteinExistence type="predicted"/>
<dbReference type="SUPFAM" id="SSF56112">
    <property type="entry name" value="Protein kinase-like (PK-like)"/>
    <property type="match status" value="1"/>
</dbReference>
<evidence type="ECO:0000313" key="7">
    <source>
        <dbReference type="Proteomes" id="UP000008827"/>
    </source>
</evidence>
<dbReference type="Gramene" id="KRG93493">
    <property type="protein sequence ID" value="KRG93493"/>
    <property type="gene ID" value="GLYMA_19G019800"/>
</dbReference>
<evidence type="ECO:0000256" key="3">
    <source>
        <dbReference type="ARBA" id="ARBA00022786"/>
    </source>
</evidence>
<dbReference type="InterPro" id="IPR000719">
    <property type="entry name" value="Prot_kinase_dom"/>
</dbReference>
<reference evidence="6" key="2">
    <citation type="submission" date="2018-02" db="UniProtKB">
        <authorList>
            <consortium name="EnsemblPlants"/>
        </authorList>
    </citation>
    <scope>IDENTIFICATION</scope>
    <source>
        <strain evidence="6">Williams 82</strain>
    </source>
</reference>
<evidence type="ECO:0000256" key="1">
    <source>
        <dbReference type="ARBA" id="ARBA00000900"/>
    </source>
</evidence>
<feature type="domain" description="Protein kinase" evidence="4">
    <location>
        <begin position="276"/>
        <end position="529"/>
    </location>
</feature>
<sequence>MNRRGHEAIIYNINSSSASSQSYQLDNNINDLFLTFRCHCTHKAIRCLDVLLEDTDVVKAIENLVVGAPSRHGFIRFKSSSSISKRALDFCNAELLEFSTSSDRSFGSTRLGALKFNNHNSPDTPFSHESSTTSFSYSLQSVDEAAEADMRRLKLELKQTMEMYSKACRQALAPQQKLMELTHWRLEEEKKIQEARLDQEAAMAIAEKEKARCRAAMETAEASKKIAEETQRRAGAEVKALKEVEEMRKLLDNLALTDVRYRRYCIEEIEAATNYFSELQKIGEGGYGPVYKCYLDHTPVAVKVLRPDASQGNCMRHPNMVLLLGACLEYGILIYEYMANGSLEDCLFKKKKKNKRVLSWQLRFRIAAEIGTRLLFLHQTKPEPLVHRDLKLGNILLDQNYVSKISDVGLARLVPAVAENVTQCCMTSATETFCYIDPKYQQTGMLGAKSDVYSLGIIFLQLLTRRAPTGLAHHAEESIEKDSFVQMLDPSVTDWPLEQALCLAKIAVKYAELRRKDRPDLAKLVLPELDKLRDFAEQNMTMTMPIILGCTAPSPSHSEPSVQ</sequence>
<evidence type="ECO:0000256" key="2">
    <source>
        <dbReference type="ARBA" id="ARBA00012483"/>
    </source>
</evidence>
<dbReference type="SMART" id="SM00220">
    <property type="entry name" value="S_TKc"/>
    <property type="match status" value="1"/>
</dbReference>
<dbReference type="Gene3D" id="1.10.510.10">
    <property type="entry name" value="Transferase(Phosphotransferase) domain 1"/>
    <property type="match status" value="1"/>
</dbReference>
<dbReference type="InterPro" id="IPR051348">
    <property type="entry name" value="U-box_ubiquitin_ligases"/>
</dbReference>
<dbReference type="SMR" id="A0A0R0EI27"/>
<dbReference type="OMA" id="FPRHSIV"/>
<dbReference type="GO" id="GO:0005524">
    <property type="term" value="F:ATP binding"/>
    <property type="evidence" value="ECO:0007669"/>
    <property type="project" value="InterPro"/>
</dbReference>
<keyword evidence="7" id="KW-1185">Reference proteome</keyword>